<reference evidence="5" key="1">
    <citation type="submission" date="2023-10" db="EMBL/GenBank/DDBJ databases">
        <title>Genome of Potential pathogenic bacteria in Crohn's disease.</title>
        <authorList>
            <person name="Rodriguez-Palacios A."/>
        </authorList>
    </citation>
    <scope>NUCLEOTIDE SEQUENCE</scope>
    <source>
        <strain evidence="5">CavFT-hAR50</strain>
    </source>
</reference>
<dbReference type="Gene3D" id="3.20.20.80">
    <property type="entry name" value="Glycosidases"/>
    <property type="match status" value="1"/>
</dbReference>
<sequence length="386" mass="44451">MKSRIIVMVVAFWGMTAIWAQDSTPWYMGTWNRHQPNPKAKDMPLVQIDGNHFVTPDGNTILFRGIAISDPDKVARQGHWNKEHFARVKALGANIVRIPIHPIAWRERTPQAYLEMLGEAVDWCTDLKMYVMLDWHTIGNLEMEMFQDPMYVTSKQETFDFWRKISGYFAGNNTVAFYELFNEPTTYRGQLGVCSWSDWKRLVESMITVIRYSDKETIPIVGGFDWAYDLTPLHNEPINATGIAYSVHPYANKSPQPWAATWEENYGFAADTWPVFATEFSHDSKDIPELIDPEKGFVSDNFKLKVPEKGPIRGNILTKPGVPIDFDGDHYGNQIISYLERKGISWCIWVFDPDWGGGKIKSWNYEPTEGLKFFSEAMKGRLKVQK</sequence>
<comment type="caution">
    <text evidence="5">The sequence shown here is derived from an EMBL/GenBank/DDBJ whole genome shotgun (WGS) entry which is preliminary data.</text>
</comment>
<evidence type="ECO:0000313" key="6">
    <source>
        <dbReference type="Proteomes" id="UP001181247"/>
    </source>
</evidence>
<dbReference type="EMBL" id="JAWDEU010000002">
    <property type="protein sequence ID" value="MDU0244175.1"/>
    <property type="molecule type" value="Genomic_DNA"/>
</dbReference>
<accession>A0AAE4L8T3</accession>
<keyword evidence="2 3" id="KW-0326">Glycosidase</keyword>
<name>A0AAE4L8T3_BACUN</name>
<keyword evidence="1 3" id="KW-0378">Hydrolase</keyword>
<dbReference type="InterPro" id="IPR017853">
    <property type="entry name" value="GH"/>
</dbReference>
<evidence type="ECO:0000256" key="1">
    <source>
        <dbReference type="ARBA" id="ARBA00022801"/>
    </source>
</evidence>
<feature type="domain" description="Glycoside hydrolase family 5" evidence="4">
    <location>
        <begin position="80"/>
        <end position="286"/>
    </location>
</feature>
<dbReference type="InterPro" id="IPR001547">
    <property type="entry name" value="Glyco_hydro_5"/>
</dbReference>
<dbReference type="RefSeq" id="WP_178292053.1">
    <property type="nucleotide sequence ID" value="NZ_CP072220.1"/>
</dbReference>
<gene>
    <name evidence="5" type="ORF">RVH16_05515</name>
</gene>
<organism evidence="5 6">
    <name type="scientific">Bacteroides uniformis</name>
    <dbReference type="NCBI Taxonomy" id="820"/>
    <lineage>
        <taxon>Bacteria</taxon>
        <taxon>Pseudomonadati</taxon>
        <taxon>Bacteroidota</taxon>
        <taxon>Bacteroidia</taxon>
        <taxon>Bacteroidales</taxon>
        <taxon>Bacteroidaceae</taxon>
        <taxon>Bacteroides</taxon>
    </lineage>
</organism>
<dbReference type="PANTHER" id="PTHR34142">
    <property type="entry name" value="ENDO-BETA-1,4-GLUCANASE A"/>
    <property type="match status" value="1"/>
</dbReference>
<dbReference type="Pfam" id="PF00150">
    <property type="entry name" value="Cellulase"/>
    <property type="match status" value="1"/>
</dbReference>
<comment type="similarity">
    <text evidence="3">Belongs to the glycosyl hydrolase 5 (cellulase A) family.</text>
</comment>
<dbReference type="SUPFAM" id="SSF51445">
    <property type="entry name" value="(Trans)glycosidases"/>
    <property type="match status" value="1"/>
</dbReference>
<dbReference type="GO" id="GO:0009251">
    <property type="term" value="P:glucan catabolic process"/>
    <property type="evidence" value="ECO:0007669"/>
    <property type="project" value="TreeGrafter"/>
</dbReference>
<dbReference type="GO" id="GO:0004553">
    <property type="term" value="F:hydrolase activity, hydrolyzing O-glycosyl compounds"/>
    <property type="evidence" value="ECO:0007669"/>
    <property type="project" value="InterPro"/>
</dbReference>
<dbReference type="AlphaFoldDB" id="A0AAE4L8T3"/>
<proteinExistence type="inferred from homology"/>
<evidence type="ECO:0000313" key="5">
    <source>
        <dbReference type="EMBL" id="MDU0244175.1"/>
    </source>
</evidence>
<dbReference type="Proteomes" id="UP001181247">
    <property type="component" value="Unassembled WGS sequence"/>
</dbReference>
<protein>
    <submittedName>
        <fullName evidence="5">Cellulase family glycosylhydrolase</fullName>
    </submittedName>
</protein>
<evidence type="ECO:0000256" key="2">
    <source>
        <dbReference type="ARBA" id="ARBA00023295"/>
    </source>
</evidence>
<evidence type="ECO:0000259" key="4">
    <source>
        <dbReference type="Pfam" id="PF00150"/>
    </source>
</evidence>
<dbReference type="PANTHER" id="PTHR34142:SF1">
    <property type="entry name" value="GLYCOSIDE HYDROLASE FAMILY 5 DOMAIN-CONTAINING PROTEIN"/>
    <property type="match status" value="1"/>
</dbReference>
<evidence type="ECO:0000256" key="3">
    <source>
        <dbReference type="RuleBase" id="RU361153"/>
    </source>
</evidence>